<reference evidence="2" key="1">
    <citation type="journal article" date="2023" name="Genome Biol. Evol.">
        <title>First Whole Genome Sequence and Flow Cytometry Genome Size Data for the Lichen-Forming Fungus Ramalina farinacea (Ascomycota).</title>
        <authorList>
            <person name="Llewellyn T."/>
            <person name="Mian S."/>
            <person name="Hill R."/>
            <person name="Leitch I.J."/>
            <person name="Gaya E."/>
        </authorList>
    </citation>
    <scope>NUCLEOTIDE SEQUENCE</scope>
    <source>
        <strain evidence="2">LIQ254RAFAR</strain>
    </source>
</reference>
<feature type="region of interest" description="Disordered" evidence="1">
    <location>
        <begin position="478"/>
        <end position="501"/>
    </location>
</feature>
<keyword evidence="3" id="KW-1185">Reference proteome</keyword>
<dbReference type="Proteomes" id="UP001161017">
    <property type="component" value="Unassembled WGS sequence"/>
</dbReference>
<evidence type="ECO:0000256" key="1">
    <source>
        <dbReference type="SAM" id="MobiDB-lite"/>
    </source>
</evidence>
<dbReference type="EMBL" id="JAPUFD010000006">
    <property type="protein sequence ID" value="MDI1487936.1"/>
    <property type="molecule type" value="Genomic_DNA"/>
</dbReference>
<proteinExistence type="predicted"/>
<comment type="caution">
    <text evidence="2">The sequence shown here is derived from an EMBL/GenBank/DDBJ whole genome shotgun (WGS) entry which is preliminary data.</text>
</comment>
<dbReference type="AlphaFoldDB" id="A0AA43TQS5"/>
<sequence length="501" mass="56010">MPDNQDCAIRAADLVTPWISRHQSFGTKPNITVFQDAEWTRYLTSQGGPPDNSSWTVSSTIGDIFAHDLNNYWDWLVENSSLPMNIHRPLLRPAFLNSTFKFRKPLVQAQCHSYFDPAWENGTFEFPHDELLTPPLNEFRDSIWSLPNEFVLNLLGDDRSIGGPDFPAILFDWFDTASNFSNTGAPSLGAVIIYLAQNGSAALATCAFDGRWVPLEYYLDPKDTVAIRQDSPNPMDVLNGSSKDAVAHLTQMRMSLEWANTMNTQDISSNLSSATVVEDMLLRWGGGNDIFPEPEPFLGSGYVFKSIDWRLSTALGLYLTEGLARAFSDETKGSMLYRQSPKPGQSYVRLLNDINAPWAKEGYRHGKLDWVEESDPRWNTSILPWDEWAPQNGYTEIVFTIQRNGYGYGFDGVPIKLAATVLAVYILLVSTHLVHLIVKGRLYDGYSELSHLLILAWNSAPAKELSDAGELEKSKTWSQVSRIGGEENGPQLVLDKPGVSA</sequence>
<evidence type="ECO:0000313" key="2">
    <source>
        <dbReference type="EMBL" id="MDI1487936.1"/>
    </source>
</evidence>
<evidence type="ECO:0000313" key="3">
    <source>
        <dbReference type="Proteomes" id="UP001161017"/>
    </source>
</evidence>
<name>A0AA43TQS5_9LECA</name>
<organism evidence="2 3">
    <name type="scientific">Ramalina farinacea</name>
    <dbReference type="NCBI Taxonomy" id="258253"/>
    <lineage>
        <taxon>Eukaryota</taxon>
        <taxon>Fungi</taxon>
        <taxon>Dikarya</taxon>
        <taxon>Ascomycota</taxon>
        <taxon>Pezizomycotina</taxon>
        <taxon>Lecanoromycetes</taxon>
        <taxon>OSLEUM clade</taxon>
        <taxon>Lecanoromycetidae</taxon>
        <taxon>Lecanorales</taxon>
        <taxon>Lecanorineae</taxon>
        <taxon>Ramalinaceae</taxon>
        <taxon>Ramalina</taxon>
    </lineage>
</organism>
<accession>A0AA43TQS5</accession>
<gene>
    <name evidence="2" type="ORF">OHK93_007210</name>
</gene>
<protein>
    <submittedName>
        <fullName evidence="2">Uncharacterized protein</fullName>
    </submittedName>
</protein>